<keyword evidence="3" id="KW-1185">Reference proteome</keyword>
<dbReference type="Proteomes" id="UP000547444">
    <property type="component" value="Unassembled WGS sequence"/>
</dbReference>
<evidence type="ECO:0000313" key="3">
    <source>
        <dbReference type="Proteomes" id="UP000547444"/>
    </source>
</evidence>
<evidence type="ECO:0000313" key="2">
    <source>
        <dbReference type="EMBL" id="NIH98930.1"/>
    </source>
</evidence>
<sequence length="92" mass="9862">MADQCTTCGEDIPEGEAEFDLNGGRIGLPHHAVCLSMPESLKAKLSRCPACGHMEGSHMNVTAFDESTGKIRAVHAECSCGCRYYMMPRGVG</sequence>
<accession>A0A7X5ZFG2</accession>
<dbReference type="EMBL" id="JAANOW010000005">
    <property type="protein sequence ID" value="NIH98930.1"/>
    <property type="molecule type" value="Genomic_DNA"/>
</dbReference>
<gene>
    <name evidence="1" type="ORF">FHU31_005119</name>
    <name evidence="2" type="ORF">FHU31_005954</name>
</gene>
<dbReference type="AlphaFoldDB" id="A0A7X5ZFG2"/>
<comment type="caution">
    <text evidence="1">The sequence shown here is derived from an EMBL/GenBank/DDBJ whole genome shotgun (WGS) entry which is preliminary data.</text>
</comment>
<name>A0A7X5ZFG2_9MYCO</name>
<reference evidence="1 3" key="1">
    <citation type="submission" date="2020-03" db="EMBL/GenBank/DDBJ databases">
        <title>Sequencing the genomes of 1000 actinobacteria strains.</title>
        <authorList>
            <person name="Klenk H.-P."/>
        </authorList>
    </citation>
    <scope>NUCLEOTIDE SEQUENCE [LARGE SCALE GENOMIC DNA]</scope>
    <source>
        <strain evidence="1 3">DSM 44556</strain>
    </source>
</reference>
<protein>
    <submittedName>
        <fullName evidence="1">Uncharacterized protein</fullName>
    </submittedName>
</protein>
<organism evidence="1 3">
    <name type="scientific">Mycolicibacterium fluoranthenivorans</name>
    <dbReference type="NCBI Taxonomy" id="258505"/>
    <lineage>
        <taxon>Bacteria</taxon>
        <taxon>Bacillati</taxon>
        <taxon>Actinomycetota</taxon>
        <taxon>Actinomycetes</taxon>
        <taxon>Mycobacteriales</taxon>
        <taxon>Mycobacteriaceae</taxon>
        <taxon>Mycolicibacterium</taxon>
    </lineage>
</organism>
<dbReference type="EMBL" id="JAANOW010000003">
    <property type="protein sequence ID" value="NIH98113.1"/>
    <property type="molecule type" value="Genomic_DNA"/>
</dbReference>
<evidence type="ECO:0000313" key="1">
    <source>
        <dbReference type="EMBL" id="NIH98113.1"/>
    </source>
</evidence>
<proteinExistence type="predicted"/>